<dbReference type="RefSeq" id="WP_143009287.1">
    <property type="nucleotide sequence ID" value="NZ_FNCS01000001.1"/>
</dbReference>
<name>A0A1G7S813_9HYPH</name>
<organism evidence="1 2">
    <name type="scientific">Pelagibacterium luteolum</name>
    <dbReference type="NCBI Taxonomy" id="440168"/>
    <lineage>
        <taxon>Bacteria</taxon>
        <taxon>Pseudomonadati</taxon>
        <taxon>Pseudomonadota</taxon>
        <taxon>Alphaproteobacteria</taxon>
        <taxon>Hyphomicrobiales</taxon>
        <taxon>Devosiaceae</taxon>
        <taxon>Pelagibacterium</taxon>
    </lineage>
</organism>
<sequence>MVSQQVHSGARRSASGAKAVSWGDFVEMEGDIADLPRLAYLIWQSLDYAGLLNATKSEGVTVSQDSAETLIYAVGLLMGETKALNDKFYSAAEKASIEGNAK</sequence>
<dbReference type="STRING" id="440168.SAMN04487974_101355"/>
<keyword evidence="2" id="KW-1185">Reference proteome</keyword>
<evidence type="ECO:0000313" key="2">
    <source>
        <dbReference type="Proteomes" id="UP000199495"/>
    </source>
</evidence>
<evidence type="ECO:0000313" key="1">
    <source>
        <dbReference type="EMBL" id="SDG19121.1"/>
    </source>
</evidence>
<dbReference type="EMBL" id="FNCS01000001">
    <property type="protein sequence ID" value="SDG19121.1"/>
    <property type="molecule type" value="Genomic_DNA"/>
</dbReference>
<accession>A0A1G7S813</accession>
<dbReference type="Proteomes" id="UP000199495">
    <property type="component" value="Unassembled WGS sequence"/>
</dbReference>
<reference evidence="1 2" key="1">
    <citation type="submission" date="2016-10" db="EMBL/GenBank/DDBJ databases">
        <authorList>
            <person name="de Groot N.N."/>
        </authorList>
    </citation>
    <scope>NUCLEOTIDE SEQUENCE [LARGE SCALE GENOMIC DNA]</scope>
    <source>
        <strain evidence="1 2">CGMCC 1.10267</strain>
    </source>
</reference>
<protein>
    <submittedName>
        <fullName evidence="1">Uncharacterized protein</fullName>
    </submittedName>
</protein>
<proteinExistence type="predicted"/>
<dbReference type="AlphaFoldDB" id="A0A1G7S813"/>
<gene>
    <name evidence="1" type="ORF">SAMN04487974_101355</name>
</gene>